<dbReference type="Proteomes" id="UP000199183">
    <property type="component" value="Unassembled WGS sequence"/>
</dbReference>
<name>A0A1H4KXN2_9MICO</name>
<evidence type="ECO:0000313" key="2">
    <source>
        <dbReference type="EMBL" id="SEB62888.1"/>
    </source>
</evidence>
<dbReference type="InterPro" id="IPR024778">
    <property type="entry name" value="Put_cellulase"/>
</dbReference>
<feature type="region of interest" description="Disordered" evidence="1">
    <location>
        <begin position="1"/>
        <end position="21"/>
    </location>
</feature>
<gene>
    <name evidence="2" type="ORF">SAMN04489806_1339</name>
</gene>
<dbReference type="Gene3D" id="3.20.20.80">
    <property type="entry name" value="Glycosidases"/>
    <property type="match status" value="1"/>
</dbReference>
<dbReference type="STRING" id="640635.SAMN04489806_1339"/>
<proteinExistence type="predicted"/>
<dbReference type="AlphaFoldDB" id="A0A1H4KXN2"/>
<dbReference type="SUPFAM" id="SSF51445">
    <property type="entry name" value="(Trans)glycosidases"/>
    <property type="match status" value="1"/>
</dbReference>
<sequence length="466" mass="51998">MGSEKRPFRGRTSLPTIRGMPIDAHTTEAAGQYRPVPVGSHLPDRLTICLWDFSWYVRSGEGEPFEDLDAAAAQTVERGYNTVRVCAMPFLLFGSGLDTTDVELDRLGDEYGQGVRWYDVKAPTRFDGRAKLIELFEVCKRHGLFIILSSWEYQQSSSFATASDWWEALDSVDPEDRPELLAEAFAELIDFVSEHGLDDRIAFTELHNEVATGHLADGLEAGTANDLVIALEPRLSRGLARFHELQPTQPVTVNYSRVPVGAFRGIPREIDVFVTHPYVYGVLNEVTESFDLRGSLADFPRAAVDAAGLLREGAPPATEWVIPDEAAWKMDATIVGKPEIFLHDWVNADAFDRYLYERYESHRVEMDRVLTLWLEAAADFAASRGIPFAFGEGWVGYTPLRGSFEEGPVGAEYCRFAVRESARVGAWGTIVCSNAAASPDVERHQVATRVQRLLHFTTHQITPITV</sequence>
<evidence type="ECO:0000313" key="3">
    <source>
        <dbReference type="Proteomes" id="UP000199183"/>
    </source>
</evidence>
<organism evidence="2 3">
    <name type="scientific">Paramicrobacterium humi</name>
    <dbReference type="NCBI Taxonomy" id="640635"/>
    <lineage>
        <taxon>Bacteria</taxon>
        <taxon>Bacillati</taxon>
        <taxon>Actinomycetota</taxon>
        <taxon>Actinomycetes</taxon>
        <taxon>Micrococcales</taxon>
        <taxon>Microbacteriaceae</taxon>
        <taxon>Paramicrobacterium</taxon>
    </lineage>
</organism>
<evidence type="ECO:0000256" key="1">
    <source>
        <dbReference type="SAM" id="MobiDB-lite"/>
    </source>
</evidence>
<dbReference type="EMBL" id="FNRY01000001">
    <property type="protein sequence ID" value="SEB62888.1"/>
    <property type="molecule type" value="Genomic_DNA"/>
</dbReference>
<protein>
    <submittedName>
        <fullName evidence="2">Sugar-binding cellulase-like</fullName>
    </submittedName>
</protein>
<dbReference type="Pfam" id="PF12876">
    <property type="entry name" value="Cellulase-like"/>
    <property type="match status" value="1"/>
</dbReference>
<keyword evidence="3" id="KW-1185">Reference proteome</keyword>
<accession>A0A1H4KXN2</accession>
<reference evidence="2 3" key="1">
    <citation type="submission" date="2016-10" db="EMBL/GenBank/DDBJ databases">
        <authorList>
            <person name="de Groot N.N."/>
        </authorList>
    </citation>
    <scope>NUCLEOTIDE SEQUENCE [LARGE SCALE GENOMIC DNA]</scope>
    <source>
        <strain evidence="2 3">DSM 21799</strain>
    </source>
</reference>
<dbReference type="InterPro" id="IPR017853">
    <property type="entry name" value="GH"/>
</dbReference>